<evidence type="ECO:0000256" key="1">
    <source>
        <dbReference type="SAM" id="MobiDB-lite"/>
    </source>
</evidence>
<dbReference type="GeneID" id="64697280"/>
<evidence type="ECO:0000313" key="4">
    <source>
        <dbReference type="Proteomes" id="UP000823399"/>
    </source>
</evidence>
<feature type="transmembrane region" description="Helical" evidence="2">
    <location>
        <begin position="70"/>
        <end position="92"/>
    </location>
</feature>
<feature type="region of interest" description="Disordered" evidence="1">
    <location>
        <begin position="1"/>
        <end position="21"/>
    </location>
</feature>
<evidence type="ECO:0000313" key="3">
    <source>
        <dbReference type="EMBL" id="KAG2119554.1"/>
    </source>
</evidence>
<keyword evidence="4" id="KW-1185">Reference proteome</keyword>
<dbReference type="RefSeq" id="XP_041299380.1">
    <property type="nucleotide sequence ID" value="XM_041435021.1"/>
</dbReference>
<keyword evidence="2" id="KW-0812">Transmembrane</keyword>
<reference evidence="3" key="1">
    <citation type="journal article" date="2020" name="New Phytol.">
        <title>Comparative genomics reveals dynamic genome evolution in host specialist ectomycorrhizal fungi.</title>
        <authorList>
            <person name="Lofgren L.A."/>
            <person name="Nguyen N.H."/>
            <person name="Vilgalys R."/>
            <person name="Ruytinx J."/>
            <person name="Liao H.L."/>
            <person name="Branco S."/>
            <person name="Kuo A."/>
            <person name="LaButti K."/>
            <person name="Lipzen A."/>
            <person name="Andreopoulos W."/>
            <person name="Pangilinan J."/>
            <person name="Riley R."/>
            <person name="Hundley H."/>
            <person name="Na H."/>
            <person name="Barry K."/>
            <person name="Grigoriev I.V."/>
            <person name="Stajich J.E."/>
            <person name="Kennedy P.G."/>
        </authorList>
    </citation>
    <scope>NUCLEOTIDE SEQUENCE</scope>
    <source>
        <strain evidence="3">FC423</strain>
    </source>
</reference>
<keyword evidence="2" id="KW-0472">Membrane</keyword>
<protein>
    <submittedName>
        <fullName evidence="3">Uncharacterized protein</fullName>
    </submittedName>
</protein>
<evidence type="ECO:0000256" key="2">
    <source>
        <dbReference type="SAM" id="Phobius"/>
    </source>
</evidence>
<sequence length="183" mass="20804">MFMRSVSRASRESDRARTAGLDNEHVEHGVHKRERVGMGSQETFSVVEMTISAHIHEALRSQLDYTRYELWANGLYTEASTALIFLHILLVIKVRQSPPYRRQGYTLVWDGLSPLWSRKNATYPQSVGLWTYISRHYMVLHFIMISRDAAAGSGFGSGLRIVHSARVDVGAFQFAALHRVLRG</sequence>
<dbReference type="AlphaFoldDB" id="A0A9P7K0A6"/>
<gene>
    <name evidence="3" type="ORF">F5147DRAFT_664583</name>
</gene>
<feature type="compositionally biased region" description="Basic and acidic residues" evidence="1">
    <location>
        <begin position="9"/>
        <end position="21"/>
    </location>
</feature>
<proteinExistence type="predicted"/>
<dbReference type="Proteomes" id="UP000823399">
    <property type="component" value="Unassembled WGS sequence"/>
</dbReference>
<accession>A0A9P7K0A6</accession>
<name>A0A9P7K0A6_9AGAM</name>
<comment type="caution">
    <text evidence="3">The sequence shown here is derived from an EMBL/GenBank/DDBJ whole genome shotgun (WGS) entry which is preliminary data.</text>
</comment>
<keyword evidence="2" id="KW-1133">Transmembrane helix</keyword>
<dbReference type="EMBL" id="JABBWM010000002">
    <property type="protein sequence ID" value="KAG2119554.1"/>
    <property type="molecule type" value="Genomic_DNA"/>
</dbReference>
<organism evidence="3 4">
    <name type="scientific">Suillus discolor</name>
    <dbReference type="NCBI Taxonomy" id="1912936"/>
    <lineage>
        <taxon>Eukaryota</taxon>
        <taxon>Fungi</taxon>
        <taxon>Dikarya</taxon>
        <taxon>Basidiomycota</taxon>
        <taxon>Agaricomycotina</taxon>
        <taxon>Agaricomycetes</taxon>
        <taxon>Agaricomycetidae</taxon>
        <taxon>Boletales</taxon>
        <taxon>Suillineae</taxon>
        <taxon>Suillaceae</taxon>
        <taxon>Suillus</taxon>
    </lineage>
</organism>